<keyword evidence="1" id="KW-1185">Reference proteome</keyword>
<name>A0A0R3RX71_9BILA</name>
<accession>A0A0R3RX71</accession>
<reference evidence="2" key="1">
    <citation type="submission" date="2017-02" db="UniProtKB">
        <authorList>
            <consortium name="WormBaseParasite"/>
        </authorList>
    </citation>
    <scope>IDENTIFICATION</scope>
</reference>
<dbReference type="AlphaFoldDB" id="A0A0R3RX71"/>
<evidence type="ECO:0000313" key="1">
    <source>
        <dbReference type="Proteomes" id="UP000050640"/>
    </source>
</evidence>
<protein>
    <submittedName>
        <fullName evidence="2">AMP-binding domain-containing protein</fullName>
    </submittedName>
</protein>
<dbReference type="Gene3D" id="3.40.50.980">
    <property type="match status" value="1"/>
</dbReference>
<dbReference type="WBParaSite" id="EEL_0000680901-mRNA-1">
    <property type="protein sequence ID" value="EEL_0000680901-mRNA-1"/>
    <property type="gene ID" value="EEL_0000680901"/>
</dbReference>
<sequence>LQLTLFQAAIFAETQADWLITVLPLFHINVSVTTVYATLGEKAVIQATNETEATLLITSVELLSKLATIRKKMPKLRSLVYFRPLYPSKKLASMN</sequence>
<dbReference type="Proteomes" id="UP000050640">
    <property type="component" value="Unplaced"/>
</dbReference>
<organism evidence="1 2">
    <name type="scientific">Elaeophora elaphi</name>
    <dbReference type="NCBI Taxonomy" id="1147741"/>
    <lineage>
        <taxon>Eukaryota</taxon>
        <taxon>Metazoa</taxon>
        <taxon>Ecdysozoa</taxon>
        <taxon>Nematoda</taxon>
        <taxon>Chromadorea</taxon>
        <taxon>Rhabditida</taxon>
        <taxon>Spirurina</taxon>
        <taxon>Spiruromorpha</taxon>
        <taxon>Filarioidea</taxon>
        <taxon>Onchocercidae</taxon>
        <taxon>Elaeophora</taxon>
    </lineage>
</organism>
<dbReference type="SUPFAM" id="SSF56801">
    <property type="entry name" value="Acetyl-CoA synthetase-like"/>
    <property type="match status" value="1"/>
</dbReference>
<evidence type="ECO:0000313" key="2">
    <source>
        <dbReference type="WBParaSite" id="EEL_0000680901-mRNA-1"/>
    </source>
</evidence>
<dbReference type="STRING" id="1147741.A0A0R3RX71"/>
<proteinExistence type="predicted"/>